<evidence type="ECO:0000313" key="1">
    <source>
        <dbReference type="EMBL" id="RPE82060.1"/>
    </source>
</evidence>
<accession>A0A3N4W7H7</accession>
<name>A0A3N4W7H7_9GAMM</name>
<evidence type="ECO:0000313" key="2">
    <source>
        <dbReference type="Proteomes" id="UP000269708"/>
    </source>
</evidence>
<gene>
    <name evidence="1" type="ORF">EDC50_1266</name>
</gene>
<comment type="caution">
    <text evidence="1">The sequence shown here is derived from an EMBL/GenBank/DDBJ whole genome shotgun (WGS) entry which is preliminary data.</text>
</comment>
<dbReference type="AlphaFoldDB" id="A0A3N4W7H7"/>
<keyword evidence="2" id="KW-1185">Reference proteome</keyword>
<dbReference type="EMBL" id="RKQN01000001">
    <property type="protein sequence ID" value="RPE82060.1"/>
    <property type="molecule type" value="Genomic_DNA"/>
</dbReference>
<organism evidence="1 2">
    <name type="scientific">Vulcaniibacterium tengchongense</name>
    <dbReference type="NCBI Taxonomy" id="1273429"/>
    <lineage>
        <taxon>Bacteria</taxon>
        <taxon>Pseudomonadati</taxon>
        <taxon>Pseudomonadota</taxon>
        <taxon>Gammaproteobacteria</taxon>
        <taxon>Lysobacterales</taxon>
        <taxon>Lysobacteraceae</taxon>
        <taxon>Vulcaniibacterium</taxon>
    </lineage>
</organism>
<dbReference type="Proteomes" id="UP000269708">
    <property type="component" value="Unassembled WGS sequence"/>
</dbReference>
<proteinExistence type="predicted"/>
<sequence length="355" mass="40226">MTEQFRKIMGGSIAEQWQNTVRNSLGEQMRQVELAIRPLNTIQDTIGQIARSAAESSITQFVDEHTKRHRQMMELLRPKWDQTLAGHALTESLRSIQSFQSLHEAEVLRTQQALRNQFKSIDSLLEPLRTKLPSFTEVSSYWRNYPARVKENLVALAAAGWYLDPEMAVSDIVHFKEDLENDSAEEVSDELAEHFRSSLERIEKTLCADHPLRAHLLKDAFAAHREGKYSLSIPALFAQADGICFDLTGHWIFTGNGVSRFAKRIDPETIERAYLEPLLRAIPIKESSQQRRAKVSQLNRHAVMHGESTDFPTEVNGLKAISFVNFVSHVLGVAVASHQEKMACPETDELSDSLH</sequence>
<reference evidence="1 2" key="1">
    <citation type="submission" date="2018-11" db="EMBL/GenBank/DDBJ databases">
        <title>Genomic Encyclopedia of Type Strains, Phase IV (KMG-IV): sequencing the most valuable type-strain genomes for metagenomic binning, comparative biology and taxonomic classification.</title>
        <authorList>
            <person name="Goeker M."/>
        </authorList>
    </citation>
    <scope>NUCLEOTIDE SEQUENCE [LARGE SCALE GENOMIC DNA]</scope>
    <source>
        <strain evidence="1 2">DSM 25623</strain>
    </source>
</reference>
<protein>
    <submittedName>
        <fullName evidence="1">Uncharacterized protein</fullName>
    </submittedName>
</protein>